<dbReference type="InterPro" id="IPR050074">
    <property type="entry name" value="DHO_dehydrogenase"/>
</dbReference>
<dbReference type="eggNOG" id="COG0167">
    <property type="taxonomic scope" value="Bacteria"/>
</dbReference>
<comment type="pathway">
    <text evidence="2">Pyrimidine metabolism; UMP biosynthesis via de novo pathway.</text>
</comment>
<dbReference type="OrthoDB" id="9794954at2"/>
<dbReference type="HOGENOM" id="CLU_042042_4_0_12"/>
<reference evidence="8 9" key="1">
    <citation type="journal article" date="2015" name="Stand. Genomic Sci.">
        <title>Complete genome sequence and description of Salinispira pacifica gen. nov., sp. nov., a novel spirochaete isolated form a hypersaline microbial mat.</title>
        <authorList>
            <person name="Ben Hania W."/>
            <person name="Joseph M."/>
            <person name="Schumann P."/>
            <person name="Bunk B."/>
            <person name="Fiebig A."/>
            <person name="Sproer C."/>
            <person name="Klenk H.P."/>
            <person name="Fardeau M.L."/>
            <person name="Spring S."/>
        </authorList>
    </citation>
    <scope>NUCLEOTIDE SEQUENCE [LARGE SCALE GENOMIC DNA]</scope>
    <source>
        <strain evidence="8 9">L21-RPul-D2</strain>
    </source>
</reference>
<dbReference type="NCBIfam" id="NF005741">
    <property type="entry name" value="PRK07565.1"/>
    <property type="match status" value="1"/>
</dbReference>
<keyword evidence="6" id="KW-0560">Oxidoreductase</keyword>
<dbReference type="GO" id="GO:0004152">
    <property type="term" value="F:dihydroorotate dehydrogenase activity"/>
    <property type="evidence" value="ECO:0007669"/>
    <property type="project" value="InterPro"/>
</dbReference>
<keyword evidence="3" id="KW-0285">Flavoprotein</keyword>
<evidence type="ECO:0000256" key="6">
    <source>
        <dbReference type="ARBA" id="ARBA00023002"/>
    </source>
</evidence>
<protein>
    <submittedName>
        <fullName evidence="8">Putative dihydropyrimidine dehydrogenase [NADP+], similar to dihydroorotate dehydrogenase</fullName>
    </submittedName>
</protein>
<accession>V5WHH6</accession>
<proteinExistence type="predicted"/>
<evidence type="ECO:0000313" key="8">
    <source>
        <dbReference type="EMBL" id="AHC15055.1"/>
    </source>
</evidence>
<dbReference type="GO" id="GO:0006207">
    <property type="term" value="P:'de novo' pyrimidine nucleobase biosynthetic process"/>
    <property type="evidence" value="ECO:0007669"/>
    <property type="project" value="TreeGrafter"/>
</dbReference>
<keyword evidence="9" id="KW-1185">Reference proteome</keyword>
<dbReference type="GO" id="GO:0044205">
    <property type="term" value="P:'de novo' UMP biosynthetic process"/>
    <property type="evidence" value="ECO:0007669"/>
    <property type="project" value="UniProtKB-UniPathway"/>
</dbReference>
<evidence type="ECO:0000256" key="1">
    <source>
        <dbReference type="ARBA" id="ARBA00001917"/>
    </source>
</evidence>
<dbReference type="SUPFAM" id="SSF51395">
    <property type="entry name" value="FMN-linked oxidoreductases"/>
    <property type="match status" value="1"/>
</dbReference>
<dbReference type="Proteomes" id="UP000018680">
    <property type="component" value="Chromosome"/>
</dbReference>
<dbReference type="PIRSF" id="PIRSF000164">
    <property type="entry name" value="DHO_oxidase"/>
    <property type="match status" value="1"/>
</dbReference>
<dbReference type="Pfam" id="PF01180">
    <property type="entry name" value="DHO_dh"/>
    <property type="match status" value="1"/>
</dbReference>
<name>V5WHH6_9SPIO</name>
<dbReference type="InterPro" id="IPR012135">
    <property type="entry name" value="Dihydroorotate_DH_1_2"/>
</dbReference>
<dbReference type="EMBL" id="CP006939">
    <property type="protein sequence ID" value="AHC15055.1"/>
    <property type="molecule type" value="Genomic_DNA"/>
</dbReference>
<evidence type="ECO:0000256" key="5">
    <source>
        <dbReference type="ARBA" id="ARBA00022975"/>
    </source>
</evidence>
<sequence length="324" mass="35945">MSKLHTSYLGLKLKNPLIVSSSSLTSNIESIEKLADAGAGAVVLKSLFEEQIQAETNEMGETLSHAEAYDYIEQMGMSLGPAQYLELVRESKSRVDIPVIASLNCVDGKWWKEYAVQLDSAGADALEVNLSLMPRRFDQKSGDLEKELIHTVETIRKHSSLPLAIKLGPYFTSLPEFATRLQKAGADALVLFNRFYQFDFDLSTGQPKGRVSLSSPEDYHQALRWISILFDRAGVELAASTGVHNAETALKMIAAGADAVQLCSVFYRNNTQILESILRDMEVQLDSLGVSDIQDLKGRYAQKRSEKPESYERLQYIKALTGLS</sequence>
<keyword evidence="5" id="KW-0665">Pyrimidine biosynthesis</keyword>
<feature type="domain" description="Dihydroorotate dehydrogenase catalytic" evidence="7">
    <location>
        <begin position="4"/>
        <end position="283"/>
    </location>
</feature>
<dbReference type="UniPathway" id="UPA00070"/>
<evidence type="ECO:0000259" key="7">
    <source>
        <dbReference type="Pfam" id="PF01180"/>
    </source>
</evidence>
<dbReference type="KEGG" id="slr:L21SP2_1672"/>
<evidence type="ECO:0000313" key="9">
    <source>
        <dbReference type="Proteomes" id="UP000018680"/>
    </source>
</evidence>
<comment type="cofactor">
    <cofactor evidence="1">
        <name>FMN</name>
        <dbReference type="ChEBI" id="CHEBI:58210"/>
    </cofactor>
</comment>
<keyword evidence="4" id="KW-0288">FMN</keyword>
<dbReference type="InterPro" id="IPR013785">
    <property type="entry name" value="Aldolase_TIM"/>
</dbReference>
<dbReference type="AlphaFoldDB" id="V5WHH6"/>
<dbReference type="RefSeq" id="WP_024267974.1">
    <property type="nucleotide sequence ID" value="NC_023035.1"/>
</dbReference>
<dbReference type="InterPro" id="IPR005720">
    <property type="entry name" value="Dihydroorotate_DH_cat"/>
</dbReference>
<dbReference type="PANTHER" id="PTHR48109">
    <property type="entry name" value="DIHYDROOROTATE DEHYDROGENASE (QUINONE), MITOCHONDRIAL-RELATED"/>
    <property type="match status" value="1"/>
</dbReference>
<dbReference type="GO" id="GO:0005737">
    <property type="term" value="C:cytoplasm"/>
    <property type="evidence" value="ECO:0007669"/>
    <property type="project" value="InterPro"/>
</dbReference>
<evidence type="ECO:0000256" key="2">
    <source>
        <dbReference type="ARBA" id="ARBA00004725"/>
    </source>
</evidence>
<organism evidence="8 9">
    <name type="scientific">Salinispira pacifica</name>
    <dbReference type="NCBI Taxonomy" id="1307761"/>
    <lineage>
        <taxon>Bacteria</taxon>
        <taxon>Pseudomonadati</taxon>
        <taxon>Spirochaetota</taxon>
        <taxon>Spirochaetia</taxon>
        <taxon>Spirochaetales</taxon>
        <taxon>Spirochaetaceae</taxon>
        <taxon>Salinispira</taxon>
    </lineage>
</organism>
<evidence type="ECO:0000256" key="4">
    <source>
        <dbReference type="ARBA" id="ARBA00022643"/>
    </source>
</evidence>
<dbReference type="STRING" id="1307761.L21SP2_1672"/>
<gene>
    <name evidence="8" type="ORF">L21SP2_1672</name>
</gene>
<dbReference type="PANTHER" id="PTHR48109:SF3">
    <property type="entry name" value="SLL0744 PROTEIN"/>
    <property type="match status" value="1"/>
</dbReference>
<dbReference type="Gene3D" id="3.20.20.70">
    <property type="entry name" value="Aldolase class I"/>
    <property type="match status" value="1"/>
</dbReference>
<evidence type="ECO:0000256" key="3">
    <source>
        <dbReference type="ARBA" id="ARBA00022630"/>
    </source>
</evidence>
<dbReference type="PATRIC" id="fig|1307761.3.peg.1667"/>